<dbReference type="RefSeq" id="WP_187711285.1">
    <property type="nucleotide sequence ID" value="NZ_CP060820.1"/>
</dbReference>
<feature type="compositionally biased region" description="Basic and acidic residues" evidence="1">
    <location>
        <begin position="181"/>
        <end position="190"/>
    </location>
</feature>
<organism evidence="2 3">
    <name type="scientific">Agrilutibacter terrestris</name>
    <dbReference type="NCBI Taxonomy" id="2865112"/>
    <lineage>
        <taxon>Bacteria</taxon>
        <taxon>Pseudomonadati</taxon>
        <taxon>Pseudomonadota</taxon>
        <taxon>Gammaproteobacteria</taxon>
        <taxon>Lysobacterales</taxon>
        <taxon>Lysobacteraceae</taxon>
        <taxon>Agrilutibacter</taxon>
    </lineage>
</organism>
<dbReference type="Proteomes" id="UP000516018">
    <property type="component" value="Chromosome"/>
</dbReference>
<feature type="region of interest" description="Disordered" evidence="1">
    <location>
        <begin position="156"/>
        <end position="190"/>
    </location>
</feature>
<evidence type="ECO:0000313" key="2">
    <source>
        <dbReference type="EMBL" id="QNP39839.1"/>
    </source>
</evidence>
<protein>
    <submittedName>
        <fullName evidence="2">Uncharacterized protein</fullName>
    </submittedName>
</protein>
<accession>A0A7H0FUX3</accession>
<dbReference type="AlphaFoldDB" id="A0A7H0FUX3"/>
<evidence type="ECO:0000313" key="3">
    <source>
        <dbReference type="Proteomes" id="UP000516018"/>
    </source>
</evidence>
<gene>
    <name evidence="2" type="ORF">H8B22_10000</name>
</gene>
<sequence length="311" mass="34132">MGWPGTAPEGANQADSRRFPNRAANKNPIRFGRTGLDAVTRLRVGELRFRKGQDANVHRFIVAGGGPFLTVRCRDRSTHFIPQESSAGRNLITVFCHVNKLTQFFFRRGSGLSVADGSRRRSRAAAIAHHARRRCAQRFDKAHKKRHFAKWETALAARTRNAAPRSRMPPADGQRPFPRSQRADDRQVDLASHKSVCAKTAQTFSADAGVRSAGDDARWKELARACGAAGGWRMELARITAALDADAAKAHPAHATRTGTRLRVHASPRMRAAQKRRCRRGCPAGIVVSMLAAWRGGTARPQWSSSSSSSA</sequence>
<name>A0A7H0FUX3_9GAMM</name>
<evidence type="ECO:0000256" key="1">
    <source>
        <dbReference type="SAM" id="MobiDB-lite"/>
    </source>
</evidence>
<dbReference type="KEGG" id="lsx:H8B22_10000"/>
<proteinExistence type="predicted"/>
<keyword evidence="3" id="KW-1185">Reference proteome</keyword>
<feature type="region of interest" description="Disordered" evidence="1">
    <location>
        <begin position="1"/>
        <end position="28"/>
    </location>
</feature>
<dbReference type="EMBL" id="CP060820">
    <property type="protein sequence ID" value="QNP39839.1"/>
    <property type="molecule type" value="Genomic_DNA"/>
</dbReference>
<reference evidence="2 3" key="1">
    <citation type="submission" date="2020-08" db="EMBL/GenBank/DDBJ databases">
        <title>Lysobacter sp. II4 sp. nov., isolated from soil.</title>
        <authorList>
            <person name="Woo C.Y."/>
            <person name="Kim J."/>
        </authorList>
    </citation>
    <scope>NUCLEOTIDE SEQUENCE [LARGE SCALE GENOMIC DNA]</scope>
    <source>
        <strain evidence="2 3">II4</strain>
    </source>
</reference>